<dbReference type="PATRIC" id="fig|649758.3.peg.438"/>
<dbReference type="GeneID" id="56991889"/>
<sequence>MSRGEDIAEISELVARERLFRARHNPAIADCYYPDATVATSWQQGPLSTFLNAESTEVDPRFAIVGNNSGAVVHLNGRRAYVELPTCTHMRMMVNGTLAQIESYRRLLYRVEKRTTDWKISQMTSINENDDLRPVIAGQDLHINPQDLVGLRPSYQFLAYVRQAAGGKISANLLGTDRPADVDQLYAEAENWLRQTK</sequence>
<dbReference type="EMBL" id="AWVK01000019">
    <property type="protein sequence ID" value="ERK45095.1"/>
    <property type="molecule type" value="Genomic_DNA"/>
</dbReference>
<organism evidence="1 2">
    <name type="scientific">Levilactobacillus brevis ATCC 14869 = DSM 20054</name>
    <dbReference type="NCBI Taxonomy" id="649758"/>
    <lineage>
        <taxon>Bacteria</taxon>
        <taxon>Bacillati</taxon>
        <taxon>Bacillota</taxon>
        <taxon>Bacilli</taxon>
        <taxon>Lactobacillales</taxon>
        <taxon>Lactobacillaceae</taxon>
        <taxon>Levilactobacillus</taxon>
    </lineage>
</organism>
<dbReference type="AlphaFoldDB" id="U2P3Q2"/>
<dbReference type="HOGENOM" id="CLU_067875_1_0_9"/>
<proteinExistence type="predicted"/>
<protein>
    <recommendedName>
        <fullName evidence="3">SnoaL-like domain-containing protein</fullName>
    </recommendedName>
</protein>
<accession>U2P3Q2</accession>
<comment type="caution">
    <text evidence="1">The sequence shown here is derived from an EMBL/GenBank/DDBJ whole genome shotgun (WGS) entry which is preliminary data.</text>
</comment>
<gene>
    <name evidence="1" type="ORF">HMPREF0495_00483</name>
</gene>
<dbReference type="SUPFAM" id="SSF54427">
    <property type="entry name" value="NTF2-like"/>
    <property type="match status" value="1"/>
</dbReference>
<evidence type="ECO:0000313" key="2">
    <source>
        <dbReference type="Proteomes" id="UP000016644"/>
    </source>
</evidence>
<reference evidence="1 2" key="1">
    <citation type="submission" date="2013-06" db="EMBL/GenBank/DDBJ databases">
        <authorList>
            <person name="Weinstock G."/>
            <person name="Sodergren E."/>
            <person name="Lobos E.A."/>
            <person name="Fulton L."/>
            <person name="Fulton R."/>
            <person name="Courtney L."/>
            <person name="Fronick C."/>
            <person name="O'Laughlin M."/>
            <person name="Godfrey J."/>
            <person name="Wilson R.M."/>
            <person name="Miner T."/>
            <person name="Farmer C."/>
            <person name="Delehaunty K."/>
            <person name="Cordes M."/>
            <person name="Minx P."/>
            <person name="Tomlinson C."/>
            <person name="Chen J."/>
            <person name="Wollam A."/>
            <person name="Pepin K.H."/>
            <person name="Bhonagiri V."/>
            <person name="Zhang X."/>
            <person name="Warren W."/>
            <person name="Mitreva M."/>
            <person name="Mardis E.R."/>
            <person name="Wilson R.K."/>
        </authorList>
    </citation>
    <scope>NUCLEOTIDE SEQUENCE [LARGE SCALE GENOMIC DNA]</scope>
    <source>
        <strain evidence="1 2">ATCC 14869</strain>
    </source>
</reference>
<name>U2P3Q2_LEVBR</name>
<dbReference type="RefSeq" id="WP_021741903.1">
    <property type="nucleotide sequence ID" value="NZ_AZCP01000004.1"/>
</dbReference>
<evidence type="ECO:0008006" key="3">
    <source>
        <dbReference type="Google" id="ProtNLM"/>
    </source>
</evidence>
<dbReference type="InterPro" id="IPR032710">
    <property type="entry name" value="NTF2-like_dom_sf"/>
</dbReference>
<evidence type="ECO:0000313" key="1">
    <source>
        <dbReference type="EMBL" id="ERK45095.1"/>
    </source>
</evidence>
<dbReference type="Proteomes" id="UP000016644">
    <property type="component" value="Unassembled WGS sequence"/>
</dbReference>